<reference evidence="4" key="1">
    <citation type="journal article" date="2017" name="Genome Biol.">
        <title>Comparative genomics reveals high biological diversity and specific adaptations in the industrially and medically important fungal genus Aspergillus.</title>
        <authorList>
            <person name="de Vries R.P."/>
            <person name="Riley R."/>
            <person name="Wiebenga A."/>
            <person name="Aguilar-Osorio G."/>
            <person name="Amillis S."/>
            <person name="Uchima C.A."/>
            <person name="Anderluh G."/>
            <person name="Asadollahi M."/>
            <person name="Askin M."/>
            <person name="Barry K."/>
            <person name="Battaglia E."/>
            <person name="Bayram O."/>
            <person name="Benocci T."/>
            <person name="Braus-Stromeyer S.A."/>
            <person name="Caldana C."/>
            <person name="Canovas D."/>
            <person name="Cerqueira G.C."/>
            <person name="Chen F."/>
            <person name="Chen W."/>
            <person name="Choi C."/>
            <person name="Clum A."/>
            <person name="Dos Santos R.A."/>
            <person name="Damasio A.R."/>
            <person name="Diallinas G."/>
            <person name="Emri T."/>
            <person name="Fekete E."/>
            <person name="Flipphi M."/>
            <person name="Freyberg S."/>
            <person name="Gallo A."/>
            <person name="Gournas C."/>
            <person name="Habgood R."/>
            <person name="Hainaut M."/>
            <person name="Harispe M.L."/>
            <person name="Henrissat B."/>
            <person name="Hilden K.S."/>
            <person name="Hope R."/>
            <person name="Hossain A."/>
            <person name="Karabika E."/>
            <person name="Karaffa L."/>
            <person name="Karanyi Z."/>
            <person name="Krasevec N."/>
            <person name="Kuo A."/>
            <person name="Kusch H."/>
            <person name="LaButti K."/>
            <person name="Lagendijk E.L."/>
            <person name="Lapidus A."/>
            <person name="Levasseur A."/>
            <person name="Lindquist E."/>
            <person name="Lipzen A."/>
            <person name="Logrieco A.F."/>
            <person name="MacCabe A."/>
            <person name="Maekelae M.R."/>
            <person name="Malavazi I."/>
            <person name="Melin P."/>
            <person name="Meyer V."/>
            <person name="Mielnichuk N."/>
            <person name="Miskei M."/>
            <person name="Molnar A.P."/>
            <person name="Mule G."/>
            <person name="Ngan C.Y."/>
            <person name="Orejas M."/>
            <person name="Orosz E."/>
            <person name="Ouedraogo J.P."/>
            <person name="Overkamp K.M."/>
            <person name="Park H.-S."/>
            <person name="Perrone G."/>
            <person name="Piumi F."/>
            <person name="Punt P.J."/>
            <person name="Ram A.F."/>
            <person name="Ramon A."/>
            <person name="Rauscher S."/>
            <person name="Record E."/>
            <person name="Riano-Pachon D.M."/>
            <person name="Robert V."/>
            <person name="Roehrig J."/>
            <person name="Ruller R."/>
            <person name="Salamov A."/>
            <person name="Salih N.S."/>
            <person name="Samson R.A."/>
            <person name="Sandor E."/>
            <person name="Sanguinetti M."/>
            <person name="Schuetze T."/>
            <person name="Sepcic K."/>
            <person name="Shelest E."/>
            <person name="Sherlock G."/>
            <person name="Sophianopoulou V."/>
            <person name="Squina F.M."/>
            <person name="Sun H."/>
            <person name="Susca A."/>
            <person name="Todd R.B."/>
            <person name="Tsang A."/>
            <person name="Unkles S.E."/>
            <person name="van de Wiele N."/>
            <person name="van Rossen-Uffink D."/>
            <person name="Oliveira J.V."/>
            <person name="Vesth T.C."/>
            <person name="Visser J."/>
            <person name="Yu J.-H."/>
            <person name="Zhou M."/>
            <person name="Andersen M.R."/>
            <person name="Archer D.B."/>
            <person name="Baker S.E."/>
            <person name="Benoit I."/>
            <person name="Brakhage A.A."/>
            <person name="Braus G.H."/>
            <person name="Fischer R."/>
            <person name="Frisvad J.C."/>
            <person name="Goldman G.H."/>
            <person name="Houbraken J."/>
            <person name="Oakley B."/>
            <person name="Pocsi I."/>
            <person name="Scazzocchio C."/>
            <person name="Seiboth B."/>
            <person name="vanKuyk P.A."/>
            <person name="Wortman J."/>
            <person name="Dyer P.S."/>
            <person name="Grigoriev I.V."/>
        </authorList>
    </citation>
    <scope>NUCLEOTIDE SEQUENCE [LARGE SCALE GENOMIC DNA]</scope>
    <source>
        <strain evidence="4">CBS 593.65</strain>
    </source>
</reference>
<feature type="chain" id="PRO_5009887657" description="Receptor L-domain domain-containing protein" evidence="2">
    <location>
        <begin position="20"/>
        <end position="427"/>
    </location>
</feature>
<gene>
    <name evidence="3" type="ORF">ASPSYDRAFT_67213</name>
</gene>
<keyword evidence="2" id="KW-0732">Signal</keyword>
<feature type="region of interest" description="Disordered" evidence="1">
    <location>
        <begin position="350"/>
        <end position="402"/>
    </location>
</feature>
<name>A0A1L9TPN7_9EURO</name>
<evidence type="ECO:0000256" key="2">
    <source>
        <dbReference type="SAM" id="SignalP"/>
    </source>
</evidence>
<dbReference type="OrthoDB" id="536881at2759"/>
<keyword evidence="4" id="KW-1185">Reference proteome</keyword>
<proteinExistence type="predicted"/>
<sequence length="427" mass="45614">MKTHISLLAALVIAAPSLGAETKECNTADGDNPLSVSSPDQLDAFKDCTILNGHIVVESGYTGDFVLNGVTEVHGNISTVEDGAEGLGLFELRDLVEIESIHLRGISGDVHLPNLERAGDIELIQTRDKGEIDLGSLEEAENVLVLGSWTSTNFESLKTVAKRIQFCGSTDCAIYGDSTFPYIAVDLPSLEETNYFEVAGTVNRVSIPNLEVVGYADYQEEGYQGLRINIQEGGETLDFDAPKMHTLAGTLELYGAVTRLSMGALGETNVGATINPRAPLDIYSTIQTARHFYLWGEIHTVYFPRMRDLGMISNDYTTKIPCNDTLYQLWGDNPYDNPCLNYDFPQDPATVLNGTNSTTPSSTPSPSSSGIAGGLNGDANANSDSSSQESESSAEEGDAGNGAGRVGAVSAGLLMAGSVWFLMITVL</sequence>
<dbReference type="STRING" id="1036612.A0A1L9TPN7"/>
<dbReference type="GeneID" id="63766458"/>
<dbReference type="VEuPathDB" id="FungiDB:ASPSYDRAFT_67213"/>
<feature type="compositionally biased region" description="Low complexity" evidence="1">
    <location>
        <begin position="357"/>
        <end position="369"/>
    </location>
</feature>
<feature type="compositionally biased region" description="Low complexity" evidence="1">
    <location>
        <begin position="377"/>
        <end position="391"/>
    </location>
</feature>
<dbReference type="EMBL" id="KV878584">
    <property type="protein sequence ID" value="OJJ61394.1"/>
    <property type="molecule type" value="Genomic_DNA"/>
</dbReference>
<accession>A0A1L9TPN7</accession>
<protein>
    <recommendedName>
        <fullName evidence="5">Receptor L-domain domain-containing protein</fullName>
    </recommendedName>
</protein>
<evidence type="ECO:0000313" key="4">
    <source>
        <dbReference type="Proteomes" id="UP000184356"/>
    </source>
</evidence>
<dbReference type="AlphaFoldDB" id="A0A1L9TPN7"/>
<organism evidence="3 4">
    <name type="scientific">Aspergillus sydowii CBS 593.65</name>
    <dbReference type="NCBI Taxonomy" id="1036612"/>
    <lineage>
        <taxon>Eukaryota</taxon>
        <taxon>Fungi</taxon>
        <taxon>Dikarya</taxon>
        <taxon>Ascomycota</taxon>
        <taxon>Pezizomycotina</taxon>
        <taxon>Eurotiomycetes</taxon>
        <taxon>Eurotiomycetidae</taxon>
        <taxon>Eurotiales</taxon>
        <taxon>Aspergillaceae</taxon>
        <taxon>Aspergillus</taxon>
        <taxon>Aspergillus subgen. Nidulantes</taxon>
    </lineage>
</organism>
<dbReference type="RefSeq" id="XP_040705200.1">
    <property type="nucleotide sequence ID" value="XM_040850385.1"/>
</dbReference>
<dbReference type="Proteomes" id="UP000184356">
    <property type="component" value="Unassembled WGS sequence"/>
</dbReference>
<feature type="signal peptide" evidence="2">
    <location>
        <begin position="1"/>
        <end position="19"/>
    </location>
</feature>
<evidence type="ECO:0000313" key="3">
    <source>
        <dbReference type="EMBL" id="OJJ61394.1"/>
    </source>
</evidence>
<evidence type="ECO:0008006" key="5">
    <source>
        <dbReference type="Google" id="ProtNLM"/>
    </source>
</evidence>
<evidence type="ECO:0000256" key="1">
    <source>
        <dbReference type="SAM" id="MobiDB-lite"/>
    </source>
</evidence>